<dbReference type="KEGG" id="pspc:Strain318_001011"/>
<dbReference type="AlphaFoldDB" id="A0AA49JZW9"/>
<comment type="similarity">
    <text evidence="5">Belongs to the protein N5-glutamine methyltransferase family. PrmC subfamily.</text>
</comment>
<accession>A0AA49JU89</accession>
<sequence length="286" mass="31145">MVTLGDVLDDISLLLVRPGIPPARAQARDLIAWVLDKPRFWPSANPDHELTPAEVQAIQEAAEKLKQGMPLQYAVGKAPFRHLTLRVTPDTLIPRPETELLVELVIAAQRGGKGTVVDVGTGSGAIALALAAESAFEHVIATDISEKALEVAKANLQAIPEDRRPRLDFRHGDLLAPLKGQIVEAIVSNPPYISPVELPELPPNVRDWEPHSALFADNNGMAVIERLIGQAGDILQPGGLLAMEVDSRRCDLAVQAVQADARFTDVEPRLDLTGRPRFVVARRKER</sequence>
<keyword evidence="10" id="KW-1185">Reference proteome</keyword>
<dbReference type="InterPro" id="IPR002052">
    <property type="entry name" value="DNA_methylase_N6_adenine_CS"/>
</dbReference>
<keyword evidence="2 5" id="KW-0808">Transferase</keyword>
<dbReference type="NCBIfam" id="TIGR03534">
    <property type="entry name" value="RF_mod_PrmC"/>
    <property type="match status" value="1"/>
</dbReference>
<evidence type="ECO:0000313" key="10">
    <source>
        <dbReference type="Proteomes" id="UP001229955"/>
    </source>
</evidence>
<reference evidence="9" key="1">
    <citation type="submission" date="2023-07" db="EMBL/GenBank/DDBJ databases">
        <authorList>
            <person name="Haufschild T."/>
            <person name="Kallscheuer N."/>
            <person name="Hammer J."/>
            <person name="Kohn T."/>
            <person name="Kabuu M."/>
            <person name="Jogler M."/>
            <person name="Wohfarth N."/>
            <person name="Heuer A."/>
            <person name="Rohde M."/>
            <person name="van Teeseling M.C.F."/>
            <person name="Jogler C."/>
        </authorList>
    </citation>
    <scope>NUCLEOTIDE SEQUENCE</scope>
    <source>
        <strain evidence="8">Strain 138</strain>
        <strain evidence="9">Strain 318</strain>
    </source>
</reference>
<keyword evidence="3 5" id="KW-0949">S-adenosyl-L-methionine</keyword>
<dbReference type="NCBIfam" id="TIGR00536">
    <property type="entry name" value="hemK_fam"/>
    <property type="match status" value="1"/>
</dbReference>
<evidence type="ECO:0000313" key="8">
    <source>
        <dbReference type="EMBL" id="WKW11748.1"/>
    </source>
</evidence>
<feature type="domain" description="Methyltransferase small" evidence="6">
    <location>
        <begin position="98"/>
        <end position="193"/>
    </location>
</feature>
<dbReference type="EMBL" id="CP130613">
    <property type="protein sequence ID" value="WKW14658.1"/>
    <property type="molecule type" value="Genomic_DNA"/>
</dbReference>
<evidence type="ECO:0000256" key="2">
    <source>
        <dbReference type="ARBA" id="ARBA00022679"/>
    </source>
</evidence>
<organism evidence="9 10">
    <name type="scientific">Pseudogemmatithrix spongiicola</name>
    <dbReference type="NCBI Taxonomy" id="3062599"/>
    <lineage>
        <taxon>Bacteria</taxon>
        <taxon>Pseudomonadati</taxon>
        <taxon>Gemmatimonadota</taxon>
        <taxon>Gemmatimonadia</taxon>
        <taxon>Gemmatimonadales</taxon>
        <taxon>Gemmatimonadaceae</taxon>
        <taxon>Pseudogemmatithrix</taxon>
    </lineage>
</organism>
<dbReference type="InterPro" id="IPR007848">
    <property type="entry name" value="Small_mtfrase_dom"/>
</dbReference>
<evidence type="ECO:0000313" key="9">
    <source>
        <dbReference type="EMBL" id="WKW14658.1"/>
    </source>
</evidence>
<dbReference type="PROSITE" id="PS00092">
    <property type="entry name" value="N6_MTASE"/>
    <property type="match status" value="1"/>
</dbReference>
<evidence type="ECO:0000256" key="4">
    <source>
        <dbReference type="ARBA" id="ARBA00048391"/>
    </source>
</evidence>
<evidence type="ECO:0000259" key="6">
    <source>
        <dbReference type="Pfam" id="PF05175"/>
    </source>
</evidence>
<dbReference type="InterPro" id="IPR040758">
    <property type="entry name" value="PrmC_N"/>
</dbReference>
<name>A0AA49JZW9_9BACT</name>
<keyword evidence="1 5" id="KW-0489">Methyltransferase</keyword>
<feature type="binding site" evidence="5">
    <location>
        <position position="189"/>
    </location>
    <ligand>
        <name>S-adenosyl-L-methionine</name>
        <dbReference type="ChEBI" id="CHEBI:59789"/>
    </ligand>
</feature>
<dbReference type="EC" id="2.1.1.297" evidence="5"/>
<dbReference type="Gene3D" id="1.10.8.10">
    <property type="entry name" value="DNA helicase RuvA subunit, C-terminal domain"/>
    <property type="match status" value="1"/>
</dbReference>
<dbReference type="CDD" id="cd02440">
    <property type="entry name" value="AdoMet_MTases"/>
    <property type="match status" value="1"/>
</dbReference>
<dbReference type="Gene3D" id="3.40.50.150">
    <property type="entry name" value="Vaccinia Virus protein VP39"/>
    <property type="match status" value="1"/>
</dbReference>
<dbReference type="Pfam" id="PF05175">
    <property type="entry name" value="MTS"/>
    <property type="match status" value="1"/>
</dbReference>
<dbReference type="PANTHER" id="PTHR18895">
    <property type="entry name" value="HEMK METHYLTRANSFERASE"/>
    <property type="match status" value="1"/>
</dbReference>
<dbReference type="InterPro" id="IPR029063">
    <property type="entry name" value="SAM-dependent_MTases_sf"/>
</dbReference>
<proteinExistence type="inferred from homology"/>
<dbReference type="Proteomes" id="UP001229955">
    <property type="component" value="Chromosome"/>
</dbReference>
<dbReference type="GO" id="GO:0032259">
    <property type="term" value="P:methylation"/>
    <property type="evidence" value="ECO:0007669"/>
    <property type="project" value="UniProtKB-KW"/>
</dbReference>
<dbReference type="EMBL" id="CP130612">
    <property type="protein sequence ID" value="WKW11748.1"/>
    <property type="molecule type" value="Genomic_DNA"/>
</dbReference>
<dbReference type="InterPro" id="IPR004556">
    <property type="entry name" value="HemK-like"/>
</dbReference>
<feature type="binding site" evidence="5">
    <location>
        <position position="143"/>
    </location>
    <ligand>
        <name>S-adenosyl-L-methionine</name>
        <dbReference type="ChEBI" id="CHEBI:59789"/>
    </ligand>
</feature>
<protein>
    <recommendedName>
        <fullName evidence="5">Release factor glutamine methyltransferase</fullName>
        <shortName evidence="5">RF MTase</shortName>
        <ecNumber evidence="5">2.1.1.297</ecNumber>
    </recommendedName>
    <alternativeName>
        <fullName evidence="5">N5-glutamine methyltransferase PrmC</fullName>
    </alternativeName>
    <alternativeName>
        <fullName evidence="5">Protein-(glutamine-N5) MTase PrmC</fullName>
    </alternativeName>
    <alternativeName>
        <fullName evidence="5">Protein-glutamine N-methyltransferase PrmC</fullName>
    </alternativeName>
</protein>
<comment type="function">
    <text evidence="5">Methylates the class 1 translation termination release factors RF1/PrfA and RF2/PrfB on the glutamine residue of the universally conserved GGQ motif.</text>
</comment>
<dbReference type="Pfam" id="PF17827">
    <property type="entry name" value="PrmC_N"/>
    <property type="match status" value="1"/>
</dbReference>
<dbReference type="GO" id="GO:0102559">
    <property type="term" value="F:peptide chain release factor N(5)-glutamine methyltransferase activity"/>
    <property type="evidence" value="ECO:0007669"/>
    <property type="project" value="UniProtKB-EC"/>
</dbReference>
<gene>
    <name evidence="5 9" type="primary">prmC</name>
    <name evidence="8" type="ORF">Strain138_001011</name>
    <name evidence="9" type="ORF">Strain318_001011</name>
</gene>
<feature type="domain" description="Release factor glutamine methyltransferase N-terminal" evidence="7">
    <location>
        <begin position="7"/>
        <end position="76"/>
    </location>
</feature>
<dbReference type="InterPro" id="IPR019874">
    <property type="entry name" value="RF_methyltr_PrmC"/>
</dbReference>
<feature type="binding site" evidence="5">
    <location>
        <begin position="189"/>
        <end position="192"/>
    </location>
    <ligand>
        <name>substrate</name>
    </ligand>
</feature>
<dbReference type="InterPro" id="IPR050320">
    <property type="entry name" value="N5-glutamine_MTase"/>
</dbReference>
<comment type="caution">
    <text evidence="5">Lacks conserved residue(s) required for the propagation of feature annotation.</text>
</comment>
<dbReference type="HAMAP" id="MF_02126">
    <property type="entry name" value="RF_methyltr_PrmC"/>
    <property type="match status" value="1"/>
</dbReference>
<evidence type="ECO:0000256" key="3">
    <source>
        <dbReference type="ARBA" id="ARBA00022691"/>
    </source>
</evidence>
<dbReference type="SUPFAM" id="SSF53335">
    <property type="entry name" value="S-adenosyl-L-methionine-dependent methyltransferases"/>
    <property type="match status" value="1"/>
</dbReference>
<evidence type="ECO:0000256" key="1">
    <source>
        <dbReference type="ARBA" id="ARBA00022603"/>
    </source>
</evidence>
<evidence type="ECO:0000259" key="7">
    <source>
        <dbReference type="Pfam" id="PF17827"/>
    </source>
</evidence>
<dbReference type="RefSeq" id="WP_367887439.1">
    <property type="nucleotide sequence ID" value="NZ_CP130612.1"/>
</dbReference>
<dbReference type="PANTHER" id="PTHR18895:SF74">
    <property type="entry name" value="MTRF1L RELEASE FACTOR GLUTAMINE METHYLTRANSFERASE"/>
    <property type="match status" value="1"/>
</dbReference>
<dbReference type="GO" id="GO:0003676">
    <property type="term" value="F:nucleic acid binding"/>
    <property type="evidence" value="ECO:0007669"/>
    <property type="project" value="InterPro"/>
</dbReference>
<accession>A0AA49JZW9</accession>
<comment type="catalytic activity">
    <reaction evidence="4 5">
        <text>L-glutaminyl-[peptide chain release factor] + S-adenosyl-L-methionine = N(5)-methyl-L-glutaminyl-[peptide chain release factor] + S-adenosyl-L-homocysteine + H(+)</text>
        <dbReference type="Rhea" id="RHEA:42896"/>
        <dbReference type="Rhea" id="RHEA-COMP:10271"/>
        <dbReference type="Rhea" id="RHEA-COMP:10272"/>
        <dbReference type="ChEBI" id="CHEBI:15378"/>
        <dbReference type="ChEBI" id="CHEBI:30011"/>
        <dbReference type="ChEBI" id="CHEBI:57856"/>
        <dbReference type="ChEBI" id="CHEBI:59789"/>
        <dbReference type="ChEBI" id="CHEBI:61891"/>
        <dbReference type="EC" id="2.1.1.297"/>
    </reaction>
</comment>
<evidence type="ECO:0000256" key="5">
    <source>
        <dbReference type="HAMAP-Rule" id="MF_02126"/>
    </source>
</evidence>
<feature type="binding site" evidence="5">
    <location>
        <begin position="120"/>
        <end position="124"/>
    </location>
    <ligand>
        <name>S-adenosyl-L-methionine</name>
        <dbReference type="ChEBI" id="CHEBI:59789"/>
    </ligand>
</feature>